<evidence type="ECO:0000313" key="3">
    <source>
        <dbReference type="EMBL" id="MYM23460.1"/>
    </source>
</evidence>
<protein>
    <recommendedName>
        <fullName evidence="5">Conjugal transfer protein TrbK</fullName>
    </recommendedName>
</protein>
<dbReference type="RefSeq" id="WP_202414248.1">
    <property type="nucleotide sequence ID" value="NZ_WWCN01000007.1"/>
</dbReference>
<dbReference type="Proteomes" id="UP000479335">
    <property type="component" value="Unassembled WGS sequence"/>
</dbReference>
<keyword evidence="4" id="KW-1185">Reference proteome</keyword>
<evidence type="ECO:0008006" key="5">
    <source>
        <dbReference type="Google" id="ProtNLM"/>
    </source>
</evidence>
<sequence length="95" mass="9756">MKLIKHWMLGAVLAACAAGASAQNGQRPDGPRPDGPPPGPPPEAVAACKGKAEGAKVEFKGRRDETVKGTCKKMGEVLAAWPEGGPPPPPPPSQR</sequence>
<accession>A0A6L8K8F8</accession>
<organism evidence="3 4">
    <name type="scientific">Duganella flavida</name>
    <dbReference type="NCBI Taxonomy" id="2692175"/>
    <lineage>
        <taxon>Bacteria</taxon>
        <taxon>Pseudomonadati</taxon>
        <taxon>Pseudomonadota</taxon>
        <taxon>Betaproteobacteria</taxon>
        <taxon>Burkholderiales</taxon>
        <taxon>Oxalobacteraceae</taxon>
        <taxon>Telluria group</taxon>
        <taxon>Duganella</taxon>
    </lineage>
</organism>
<feature type="chain" id="PRO_5027074015" description="Conjugal transfer protein TrbK" evidence="2">
    <location>
        <begin position="23"/>
        <end position="95"/>
    </location>
</feature>
<dbReference type="PROSITE" id="PS51257">
    <property type="entry name" value="PROKAR_LIPOPROTEIN"/>
    <property type="match status" value="1"/>
</dbReference>
<proteinExistence type="predicted"/>
<dbReference type="EMBL" id="WWCN01000007">
    <property type="protein sequence ID" value="MYM23460.1"/>
    <property type="molecule type" value="Genomic_DNA"/>
</dbReference>
<keyword evidence="2" id="KW-0732">Signal</keyword>
<gene>
    <name evidence="3" type="ORF">GTP46_12460</name>
</gene>
<comment type="caution">
    <text evidence="3">The sequence shown here is derived from an EMBL/GenBank/DDBJ whole genome shotgun (WGS) entry which is preliminary data.</text>
</comment>
<feature type="signal peptide" evidence="2">
    <location>
        <begin position="1"/>
        <end position="22"/>
    </location>
</feature>
<feature type="compositionally biased region" description="Pro residues" evidence="1">
    <location>
        <begin position="33"/>
        <end position="43"/>
    </location>
</feature>
<feature type="region of interest" description="Disordered" evidence="1">
    <location>
        <begin position="19"/>
        <end position="70"/>
    </location>
</feature>
<feature type="compositionally biased region" description="Basic and acidic residues" evidence="1">
    <location>
        <begin position="50"/>
        <end position="67"/>
    </location>
</feature>
<name>A0A6L8K8F8_9BURK</name>
<evidence type="ECO:0000256" key="2">
    <source>
        <dbReference type="SAM" id="SignalP"/>
    </source>
</evidence>
<dbReference type="AlphaFoldDB" id="A0A6L8K8F8"/>
<evidence type="ECO:0000313" key="4">
    <source>
        <dbReference type="Proteomes" id="UP000479335"/>
    </source>
</evidence>
<reference evidence="3 4" key="1">
    <citation type="submission" date="2019-12" db="EMBL/GenBank/DDBJ databases">
        <title>Novel species isolated from a subtropical stream in China.</title>
        <authorList>
            <person name="Lu H."/>
        </authorList>
    </citation>
    <scope>NUCLEOTIDE SEQUENCE [LARGE SCALE GENOMIC DNA]</scope>
    <source>
        <strain evidence="3 4">FT135W</strain>
    </source>
</reference>
<evidence type="ECO:0000256" key="1">
    <source>
        <dbReference type="SAM" id="MobiDB-lite"/>
    </source>
</evidence>